<dbReference type="EMBL" id="JAHRIO010022843">
    <property type="protein sequence ID" value="MEQ2166154.1"/>
    <property type="molecule type" value="Genomic_DNA"/>
</dbReference>
<reference evidence="2 3" key="1">
    <citation type="submission" date="2021-06" db="EMBL/GenBank/DDBJ databases">
        <authorList>
            <person name="Palmer J.M."/>
        </authorList>
    </citation>
    <scope>NUCLEOTIDE SEQUENCE [LARGE SCALE GENOMIC DNA]</scope>
    <source>
        <strain evidence="2 3">GA_2019</strain>
        <tissue evidence="2">Muscle</tissue>
    </source>
</reference>
<evidence type="ECO:0000313" key="3">
    <source>
        <dbReference type="Proteomes" id="UP001476798"/>
    </source>
</evidence>
<sequence>MANPCGTPMTHPHPKALHKWWCDGVGGGRCLGMGKEGLGGKMLSQGASSPVDPNRHPRVPTKEGGIGTSTGPKARDRHWAPRTDRKLGPTPPKLSLLQPISTQDHEN</sequence>
<organism evidence="2 3">
    <name type="scientific">Goodea atripinnis</name>
    <dbReference type="NCBI Taxonomy" id="208336"/>
    <lineage>
        <taxon>Eukaryota</taxon>
        <taxon>Metazoa</taxon>
        <taxon>Chordata</taxon>
        <taxon>Craniata</taxon>
        <taxon>Vertebrata</taxon>
        <taxon>Euteleostomi</taxon>
        <taxon>Actinopterygii</taxon>
        <taxon>Neopterygii</taxon>
        <taxon>Teleostei</taxon>
        <taxon>Neoteleostei</taxon>
        <taxon>Acanthomorphata</taxon>
        <taxon>Ovalentaria</taxon>
        <taxon>Atherinomorphae</taxon>
        <taxon>Cyprinodontiformes</taxon>
        <taxon>Goodeidae</taxon>
        <taxon>Goodea</taxon>
    </lineage>
</organism>
<comment type="caution">
    <text evidence="2">The sequence shown here is derived from an EMBL/GenBank/DDBJ whole genome shotgun (WGS) entry which is preliminary data.</text>
</comment>
<feature type="compositionally biased region" description="Basic and acidic residues" evidence="1">
    <location>
        <begin position="73"/>
        <end position="87"/>
    </location>
</feature>
<feature type="region of interest" description="Disordered" evidence="1">
    <location>
        <begin position="39"/>
        <end position="107"/>
    </location>
</feature>
<dbReference type="Proteomes" id="UP001476798">
    <property type="component" value="Unassembled WGS sequence"/>
</dbReference>
<name>A0ABV0N5G5_9TELE</name>
<keyword evidence="3" id="KW-1185">Reference proteome</keyword>
<evidence type="ECO:0000256" key="1">
    <source>
        <dbReference type="SAM" id="MobiDB-lite"/>
    </source>
</evidence>
<protein>
    <submittedName>
        <fullName evidence="2">Uncharacterized protein</fullName>
    </submittedName>
</protein>
<feature type="compositionally biased region" description="Polar residues" evidence="1">
    <location>
        <begin position="98"/>
        <end position="107"/>
    </location>
</feature>
<evidence type="ECO:0000313" key="2">
    <source>
        <dbReference type="EMBL" id="MEQ2166154.1"/>
    </source>
</evidence>
<accession>A0ABV0N5G5</accession>
<proteinExistence type="predicted"/>
<gene>
    <name evidence="2" type="ORF">GOODEAATRI_024894</name>
</gene>